<dbReference type="GO" id="GO:0000155">
    <property type="term" value="F:phosphorelay sensor kinase activity"/>
    <property type="evidence" value="ECO:0007669"/>
    <property type="project" value="InterPro"/>
</dbReference>
<keyword evidence="3" id="KW-0902">Two-component regulatory system</keyword>
<keyword evidence="6" id="KW-1185">Reference proteome</keyword>
<dbReference type="EMBL" id="FNOK01000029">
    <property type="protein sequence ID" value="SDY57393.1"/>
    <property type="molecule type" value="Genomic_DNA"/>
</dbReference>
<dbReference type="SMART" id="SM00065">
    <property type="entry name" value="GAF"/>
    <property type="match status" value="1"/>
</dbReference>
<evidence type="ECO:0000313" key="6">
    <source>
        <dbReference type="Proteomes" id="UP000199529"/>
    </source>
</evidence>
<dbReference type="PANTHER" id="PTHR24421">
    <property type="entry name" value="NITRATE/NITRITE SENSOR PROTEIN NARX-RELATED"/>
    <property type="match status" value="1"/>
</dbReference>
<protein>
    <submittedName>
        <fullName evidence="5">Histidine kinase</fullName>
    </submittedName>
</protein>
<dbReference type="Gene3D" id="3.30.450.40">
    <property type="match status" value="1"/>
</dbReference>
<dbReference type="InterPro" id="IPR036890">
    <property type="entry name" value="HATPase_C_sf"/>
</dbReference>
<name>A0A1H3KZ05_9PSEU</name>
<dbReference type="Gene3D" id="3.30.565.10">
    <property type="entry name" value="Histidine kinase-like ATPase, C-terminal domain"/>
    <property type="match status" value="1"/>
</dbReference>
<dbReference type="GO" id="GO:0016020">
    <property type="term" value="C:membrane"/>
    <property type="evidence" value="ECO:0007669"/>
    <property type="project" value="InterPro"/>
</dbReference>
<keyword evidence="2 5" id="KW-0418">Kinase</keyword>
<dbReference type="STRING" id="418495.SAMN05216215_102988"/>
<dbReference type="PANTHER" id="PTHR24421:SF61">
    <property type="entry name" value="OXYGEN SENSOR HISTIDINE KINASE NREB"/>
    <property type="match status" value="1"/>
</dbReference>
<dbReference type="SUPFAM" id="SSF55781">
    <property type="entry name" value="GAF domain-like"/>
    <property type="match status" value="1"/>
</dbReference>
<dbReference type="InterPro" id="IPR029016">
    <property type="entry name" value="GAF-like_dom_sf"/>
</dbReference>
<dbReference type="InterPro" id="IPR003018">
    <property type="entry name" value="GAF"/>
</dbReference>
<dbReference type="Pfam" id="PF13185">
    <property type="entry name" value="GAF_2"/>
    <property type="match status" value="1"/>
</dbReference>
<sequence length="385" mass="40753">MAQGQRAQVERAAEQGVRFEHLLDEHAQVLHLLDDTAALRGLAQRVREECGAHIGLAGPVEADRLLVLRQWNGTCATGLHDLRVPMGLGLGGLAFAELQPVWVDDYCASELITHDFDGPISADGIKTMLAVPMVRAGKVHGVVYAAMREVTDFGGRQLDAAVHVANSGGLALQTASAARRQRETAAAAERRRIASELHDSVGARLFRMGAELRDLRTHAEGGSSELLDRLVSLENQLAETASAFRDSVHALDHGEPGGGLAEALSRDCAAFQRRTGTTAQSVEVGAVPDCGPHRTRVLLAAAREALLNVEKHANARSVLISTIALDDEITVSVTDDGSGWPGRGQEGNGIGLRATADRVGEVGGTLSVVANEDGGLTVRIRVPLT</sequence>
<dbReference type="SUPFAM" id="SSF55874">
    <property type="entry name" value="ATPase domain of HSP90 chaperone/DNA topoisomerase II/histidine kinase"/>
    <property type="match status" value="1"/>
</dbReference>
<keyword evidence="1" id="KW-0808">Transferase</keyword>
<feature type="domain" description="GAF" evidence="4">
    <location>
        <begin position="34"/>
        <end position="182"/>
    </location>
</feature>
<accession>A0A1H3KZ05</accession>
<proteinExistence type="predicted"/>
<dbReference type="InterPro" id="IPR003594">
    <property type="entry name" value="HATPase_dom"/>
</dbReference>
<gene>
    <name evidence="5" type="ORF">SAMN05216215_102988</name>
</gene>
<evidence type="ECO:0000256" key="1">
    <source>
        <dbReference type="ARBA" id="ARBA00022679"/>
    </source>
</evidence>
<dbReference type="Pfam" id="PF07730">
    <property type="entry name" value="HisKA_3"/>
    <property type="match status" value="1"/>
</dbReference>
<evidence type="ECO:0000256" key="3">
    <source>
        <dbReference type="ARBA" id="ARBA00023012"/>
    </source>
</evidence>
<dbReference type="RefSeq" id="WP_093270660.1">
    <property type="nucleotide sequence ID" value="NZ_FNOK01000029.1"/>
</dbReference>
<dbReference type="CDD" id="cd16917">
    <property type="entry name" value="HATPase_UhpB-NarQ-NarX-like"/>
    <property type="match status" value="1"/>
</dbReference>
<dbReference type="Pfam" id="PF02518">
    <property type="entry name" value="HATPase_c"/>
    <property type="match status" value="1"/>
</dbReference>
<dbReference type="Proteomes" id="UP000199529">
    <property type="component" value="Unassembled WGS sequence"/>
</dbReference>
<dbReference type="Gene3D" id="1.20.5.1930">
    <property type="match status" value="1"/>
</dbReference>
<dbReference type="OrthoDB" id="4069167at2"/>
<dbReference type="GO" id="GO:0046983">
    <property type="term" value="F:protein dimerization activity"/>
    <property type="evidence" value="ECO:0007669"/>
    <property type="project" value="InterPro"/>
</dbReference>
<organism evidence="5 6">
    <name type="scientific">Saccharopolyspora shandongensis</name>
    <dbReference type="NCBI Taxonomy" id="418495"/>
    <lineage>
        <taxon>Bacteria</taxon>
        <taxon>Bacillati</taxon>
        <taxon>Actinomycetota</taxon>
        <taxon>Actinomycetes</taxon>
        <taxon>Pseudonocardiales</taxon>
        <taxon>Pseudonocardiaceae</taxon>
        <taxon>Saccharopolyspora</taxon>
    </lineage>
</organism>
<reference evidence="6" key="1">
    <citation type="submission" date="2016-10" db="EMBL/GenBank/DDBJ databases">
        <authorList>
            <person name="Varghese N."/>
            <person name="Submissions S."/>
        </authorList>
    </citation>
    <scope>NUCLEOTIDE SEQUENCE [LARGE SCALE GENOMIC DNA]</scope>
    <source>
        <strain evidence="6">CGMCC 4.3530</strain>
    </source>
</reference>
<dbReference type="InterPro" id="IPR050482">
    <property type="entry name" value="Sensor_HK_TwoCompSys"/>
</dbReference>
<evidence type="ECO:0000259" key="4">
    <source>
        <dbReference type="SMART" id="SM00065"/>
    </source>
</evidence>
<dbReference type="AlphaFoldDB" id="A0A1H3KZ05"/>
<evidence type="ECO:0000313" key="5">
    <source>
        <dbReference type="EMBL" id="SDY57393.1"/>
    </source>
</evidence>
<dbReference type="InterPro" id="IPR011712">
    <property type="entry name" value="Sig_transdc_His_kin_sub3_dim/P"/>
</dbReference>
<evidence type="ECO:0000256" key="2">
    <source>
        <dbReference type="ARBA" id="ARBA00022777"/>
    </source>
</evidence>